<reference evidence="1 2" key="1">
    <citation type="submission" date="2017-08" db="EMBL/GenBank/DDBJ databases">
        <authorList>
            <person name="de Groot N.N."/>
        </authorList>
    </citation>
    <scope>NUCLEOTIDE SEQUENCE [LARGE SCALE GENOMIC DNA]</scope>
    <source>
        <strain evidence="1 2">USBA 78</strain>
    </source>
</reference>
<evidence type="ECO:0000313" key="2">
    <source>
        <dbReference type="Proteomes" id="UP000219068"/>
    </source>
</evidence>
<name>A0A285U196_9PROT</name>
<evidence type="ECO:0000313" key="1">
    <source>
        <dbReference type="EMBL" id="SOC30132.1"/>
    </source>
</evidence>
<dbReference type="AlphaFoldDB" id="A0A285U196"/>
<dbReference type="Gene3D" id="3.40.50.2000">
    <property type="entry name" value="Glycogen Phosphorylase B"/>
    <property type="match status" value="1"/>
</dbReference>
<sequence>MAPPPLLIRCDAGQDHGLGHLMRCLSLAESLRSIQGPIAQFLMQAPEDIRQRVRDAGFFVSEASTSAGADDQDCSEIIEWCHQNSGSKGQKPWVVIDGKYADPVALTPLAETSRLICYDDSPYRDFPAAVIINSQPWTSEQDYPRRAGRRILAGARYNALHPGYFAAADKVNRQAVLITMGGEDPANDTAWIARTLRDQLAPYQVLVVIGPAHPDREGACAAIAEHLPQAEIIYAPSSLVEMAERSFLALSAGGTSCYELQAAGVAVAALAVEEHQIPFIEALERCGGVVPLAGPSSISHSRPAEPARSILRRLLSDSMWRNGRVAKGKGLFPVPGGRYLAQRLIEILQ</sequence>
<protein>
    <submittedName>
        <fullName evidence="1">Spore coat polysaccharide biosynthesis protein SpsG, predicted glycosyltransferase</fullName>
    </submittedName>
</protein>
<keyword evidence="1" id="KW-0808">Transferase</keyword>
<dbReference type="EMBL" id="OBMM01000008">
    <property type="protein sequence ID" value="SOC30132.1"/>
    <property type="molecule type" value="Genomic_DNA"/>
</dbReference>
<gene>
    <name evidence="1" type="ORF">SAMN05428964_108118</name>
</gene>
<accession>A0A285U196</accession>
<organism evidence="1 2">
    <name type="scientific">Thalassospira xiamenensis</name>
    <dbReference type="NCBI Taxonomy" id="220697"/>
    <lineage>
        <taxon>Bacteria</taxon>
        <taxon>Pseudomonadati</taxon>
        <taxon>Pseudomonadota</taxon>
        <taxon>Alphaproteobacteria</taxon>
        <taxon>Rhodospirillales</taxon>
        <taxon>Thalassospiraceae</taxon>
        <taxon>Thalassospira</taxon>
    </lineage>
</organism>
<dbReference type="Proteomes" id="UP000219068">
    <property type="component" value="Unassembled WGS sequence"/>
</dbReference>
<dbReference type="Gene3D" id="3.40.50.11190">
    <property type="match status" value="1"/>
</dbReference>
<dbReference type="GO" id="GO:0016740">
    <property type="term" value="F:transferase activity"/>
    <property type="evidence" value="ECO:0007669"/>
    <property type="project" value="UniProtKB-KW"/>
</dbReference>
<proteinExistence type="predicted"/>